<evidence type="ECO:0000313" key="2">
    <source>
        <dbReference type="EMBL" id="MBM7645127.1"/>
    </source>
</evidence>
<feature type="transmembrane region" description="Helical" evidence="1">
    <location>
        <begin position="12"/>
        <end position="31"/>
    </location>
</feature>
<accession>A0ABS2Q0R2</accession>
<gene>
    <name evidence="2" type="ORF">JOD45_001338</name>
</gene>
<comment type="caution">
    <text evidence="2">The sequence shown here is derived from an EMBL/GenBank/DDBJ whole genome shotgun (WGS) entry which is preliminary data.</text>
</comment>
<evidence type="ECO:0000313" key="3">
    <source>
        <dbReference type="Proteomes" id="UP000808914"/>
    </source>
</evidence>
<keyword evidence="1" id="KW-1133">Transmembrane helix</keyword>
<name>A0ABS2Q0R2_9BACL</name>
<dbReference type="EMBL" id="JAFBER010000006">
    <property type="protein sequence ID" value="MBM7645127.1"/>
    <property type="molecule type" value="Genomic_DNA"/>
</dbReference>
<keyword evidence="1" id="KW-0812">Transmembrane</keyword>
<dbReference type="Proteomes" id="UP000808914">
    <property type="component" value="Unassembled WGS sequence"/>
</dbReference>
<protein>
    <submittedName>
        <fullName evidence="2">Uncharacterized protein</fullName>
    </submittedName>
</protein>
<evidence type="ECO:0000256" key="1">
    <source>
        <dbReference type="SAM" id="Phobius"/>
    </source>
</evidence>
<reference evidence="2 3" key="1">
    <citation type="submission" date="2021-01" db="EMBL/GenBank/DDBJ databases">
        <title>Genomic Encyclopedia of Type Strains, Phase IV (KMG-IV): sequencing the most valuable type-strain genomes for metagenomic binning, comparative biology and taxonomic classification.</title>
        <authorList>
            <person name="Goeker M."/>
        </authorList>
    </citation>
    <scope>NUCLEOTIDE SEQUENCE [LARGE SCALE GENOMIC DNA]</scope>
    <source>
        <strain evidence="2 3">DSM 28236</strain>
    </source>
</reference>
<proteinExistence type="predicted"/>
<keyword evidence="1" id="KW-0472">Membrane</keyword>
<organism evidence="2 3">
    <name type="scientific">Scopulibacillus daqui</name>
    <dbReference type="NCBI Taxonomy" id="1469162"/>
    <lineage>
        <taxon>Bacteria</taxon>
        <taxon>Bacillati</taxon>
        <taxon>Bacillota</taxon>
        <taxon>Bacilli</taxon>
        <taxon>Bacillales</taxon>
        <taxon>Sporolactobacillaceae</taxon>
        <taxon>Scopulibacillus</taxon>
    </lineage>
</organism>
<keyword evidence="3" id="KW-1185">Reference proteome</keyword>
<sequence>MKQNVEGRYTKYVWIVIVIAALIYGVGYVWIRMR</sequence>